<evidence type="ECO:0000256" key="3">
    <source>
        <dbReference type="SAM" id="Coils"/>
    </source>
</evidence>
<dbReference type="OrthoDB" id="3169036at2759"/>
<keyword evidence="2" id="KW-0863">Zinc-finger</keyword>
<dbReference type="GO" id="GO:1903373">
    <property type="term" value="P:positive regulation of endoplasmic reticulum tubular network organization"/>
    <property type="evidence" value="ECO:0007669"/>
    <property type="project" value="UniProtKB-UniRule"/>
</dbReference>
<dbReference type="GO" id="GO:0098826">
    <property type="term" value="C:endoplasmic reticulum tubular network membrane"/>
    <property type="evidence" value="ECO:0007669"/>
    <property type="project" value="UniProtKB-UniRule"/>
</dbReference>
<keyword evidence="2" id="KW-0479">Metal-binding</keyword>
<keyword evidence="2" id="KW-0812">Transmembrane</keyword>
<evidence type="ECO:0000259" key="4">
    <source>
        <dbReference type="Pfam" id="PF10058"/>
    </source>
</evidence>
<feature type="transmembrane region" description="Helical" evidence="2">
    <location>
        <begin position="72"/>
        <end position="90"/>
    </location>
</feature>
<evidence type="ECO:0000313" key="5">
    <source>
        <dbReference type="EMBL" id="CAB3372888.1"/>
    </source>
</evidence>
<protein>
    <recommendedName>
        <fullName evidence="2">Endoplasmic reticulum junction formation protein lunapark</fullName>
    </recommendedName>
</protein>
<dbReference type="Proteomes" id="UP000494165">
    <property type="component" value="Unassembled WGS sequence"/>
</dbReference>
<dbReference type="AlphaFoldDB" id="A0A8S1CVQ9"/>
<keyword evidence="3" id="KW-0175">Coiled coil</keyword>
<gene>
    <name evidence="5" type="ORF">CLODIP_2_CD01935</name>
</gene>
<feature type="coiled-coil region" evidence="3">
    <location>
        <begin position="98"/>
        <end position="125"/>
    </location>
</feature>
<dbReference type="GO" id="GO:0008270">
    <property type="term" value="F:zinc ion binding"/>
    <property type="evidence" value="ECO:0007669"/>
    <property type="project" value="UniProtKB-KW"/>
</dbReference>
<comment type="function">
    <text evidence="2">Plays a role in determining ER morphology.</text>
</comment>
<comment type="subcellular location">
    <subcellularLocation>
        <location evidence="2">Endoplasmic reticulum membrane</location>
        <topology evidence="2">Multi-pass membrane protein</topology>
    </subcellularLocation>
</comment>
<organism evidence="5 6">
    <name type="scientific">Cloeon dipterum</name>
    <dbReference type="NCBI Taxonomy" id="197152"/>
    <lineage>
        <taxon>Eukaryota</taxon>
        <taxon>Metazoa</taxon>
        <taxon>Ecdysozoa</taxon>
        <taxon>Arthropoda</taxon>
        <taxon>Hexapoda</taxon>
        <taxon>Insecta</taxon>
        <taxon>Pterygota</taxon>
        <taxon>Palaeoptera</taxon>
        <taxon>Ephemeroptera</taxon>
        <taxon>Pisciforma</taxon>
        <taxon>Baetidae</taxon>
        <taxon>Cloeon</taxon>
    </lineage>
</organism>
<feature type="transmembrane region" description="Helical" evidence="2">
    <location>
        <begin position="38"/>
        <end position="60"/>
    </location>
</feature>
<keyword evidence="2" id="KW-0256">Endoplasmic reticulum</keyword>
<sequence length="275" mass="31631">MPCLQKNITSKERLQLISKDISKIESFKLHTQQKQRAVVGRVILFSVLLIILAASALYFWALPDRTIEKILYLAPFLLSPFLIVFLKRIINWYYARQITHNEIKLMRLKDEKKKLLEQVMDTETYKNAKEILEQFAPEQLRKENLQQQQQQSVAPKMTPQTQALARTSANTLQSAQLLNQELRRRTMTPLPPQIAGQPLAQPQPQQMPYPALPQRPQMARPILPRERGVMDKIVEFIVGDGPGNRFALICKQCASHNGMALQEEFEYLGAILSLC</sequence>
<comment type="domain">
    <text evidence="2">The C4-type zinc finger motif is necessary both for its ER three-way tubular junction localization and formation.</text>
</comment>
<dbReference type="PANTHER" id="PTHR22166:SF12">
    <property type="entry name" value="ENDOPLASMIC RETICULUM JUNCTION FORMATION PROTEIN LUNAPARK"/>
    <property type="match status" value="1"/>
</dbReference>
<dbReference type="InterPro" id="IPR040115">
    <property type="entry name" value="Lnp"/>
</dbReference>
<evidence type="ECO:0000256" key="1">
    <source>
        <dbReference type="ARBA" id="ARBA00009940"/>
    </source>
</evidence>
<name>A0A8S1CVQ9_9INSE</name>
<dbReference type="EMBL" id="CADEPI010000077">
    <property type="protein sequence ID" value="CAB3372888.1"/>
    <property type="molecule type" value="Genomic_DNA"/>
</dbReference>
<comment type="similarity">
    <text evidence="1 2">Belongs to the lunapark family.</text>
</comment>
<proteinExistence type="inferred from homology"/>
<comment type="caution">
    <text evidence="5">The sequence shown here is derived from an EMBL/GenBank/DDBJ whole genome shotgun (WGS) entry which is preliminary data.</text>
</comment>
<dbReference type="Pfam" id="PF10058">
    <property type="entry name" value="Zn_ribbon_10"/>
    <property type="match status" value="1"/>
</dbReference>
<keyword evidence="2" id="KW-0862">Zinc</keyword>
<feature type="domain" description="Lunapark zinc ribbon" evidence="4">
    <location>
        <begin position="229"/>
        <end position="267"/>
    </location>
</feature>
<evidence type="ECO:0000256" key="2">
    <source>
        <dbReference type="RuleBase" id="RU367073"/>
    </source>
</evidence>
<evidence type="ECO:0000313" key="6">
    <source>
        <dbReference type="Proteomes" id="UP000494165"/>
    </source>
</evidence>
<keyword evidence="2" id="KW-1133">Transmembrane helix</keyword>
<accession>A0A8S1CVQ9</accession>
<dbReference type="PANTHER" id="PTHR22166">
    <property type="entry name" value="ENDOPLASMIC RETICULUM JUNCTION FORMATION PROTEIN LUNAPARK"/>
    <property type="match status" value="1"/>
</dbReference>
<reference evidence="5 6" key="1">
    <citation type="submission" date="2020-04" db="EMBL/GenBank/DDBJ databases">
        <authorList>
            <person name="Alioto T."/>
            <person name="Alioto T."/>
            <person name="Gomez Garrido J."/>
        </authorList>
    </citation>
    <scope>NUCLEOTIDE SEQUENCE [LARGE SCALE GENOMIC DNA]</scope>
</reference>
<keyword evidence="6" id="KW-1185">Reference proteome</keyword>
<dbReference type="InterPro" id="IPR019273">
    <property type="entry name" value="Lunapark_Znf"/>
</dbReference>
<keyword evidence="2" id="KW-0472">Membrane</keyword>
<dbReference type="GO" id="GO:0071788">
    <property type="term" value="P:endoplasmic reticulum tubular network maintenance"/>
    <property type="evidence" value="ECO:0007669"/>
    <property type="project" value="UniProtKB-UniRule"/>
</dbReference>